<name>A0AAD7NLX8_9AGAR</name>
<dbReference type="EMBL" id="JARJLG010000032">
    <property type="protein sequence ID" value="KAJ7766547.1"/>
    <property type="molecule type" value="Genomic_DNA"/>
</dbReference>
<sequence length="151" mass="16821">MLLVIPLVLLLRLPFPAFLDTLLQAIQILLSFIFCGILNTASRVGQSPKNANISSAVNPAGRTSKTHVFIINQWTDATSVVEVDILRKHFPRQQLHILERMSGPDTGTYLNEADGLGVSDEVQMEEWGKKYGHMLICICDLVVEDADESWT</sequence>
<comment type="caution">
    <text evidence="1">The sequence shown here is derived from an EMBL/GenBank/DDBJ whole genome shotgun (WGS) entry which is preliminary data.</text>
</comment>
<reference evidence="1" key="1">
    <citation type="submission" date="2023-03" db="EMBL/GenBank/DDBJ databases">
        <title>Massive genome expansion in bonnet fungi (Mycena s.s.) driven by repeated elements and novel gene families across ecological guilds.</title>
        <authorList>
            <consortium name="Lawrence Berkeley National Laboratory"/>
            <person name="Harder C.B."/>
            <person name="Miyauchi S."/>
            <person name="Viragh M."/>
            <person name="Kuo A."/>
            <person name="Thoen E."/>
            <person name="Andreopoulos B."/>
            <person name="Lu D."/>
            <person name="Skrede I."/>
            <person name="Drula E."/>
            <person name="Henrissat B."/>
            <person name="Morin E."/>
            <person name="Kohler A."/>
            <person name="Barry K."/>
            <person name="LaButti K."/>
            <person name="Morin E."/>
            <person name="Salamov A."/>
            <person name="Lipzen A."/>
            <person name="Mereny Z."/>
            <person name="Hegedus B."/>
            <person name="Baldrian P."/>
            <person name="Stursova M."/>
            <person name="Weitz H."/>
            <person name="Taylor A."/>
            <person name="Grigoriev I.V."/>
            <person name="Nagy L.G."/>
            <person name="Martin F."/>
            <person name="Kauserud H."/>
        </authorList>
    </citation>
    <scope>NUCLEOTIDE SEQUENCE</scope>
    <source>
        <strain evidence="1">CBHHK188m</strain>
    </source>
</reference>
<evidence type="ECO:0000313" key="1">
    <source>
        <dbReference type="EMBL" id="KAJ7766547.1"/>
    </source>
</evidence>
<dbReference type="Proteomes" id="UP001215280">
    <property type="component" value="Unassembled WGS sequence"/>
</dbReference>
<accession>A0AAD7NLX8</accession>
<dbReference type="AlphaFoldDB" id="A0AAD7NLX8"/>
<keyword evidence="2" id="KW-1185">Reference proteome</keyword>
<protein>
    <submittedName>
        <fullName evidence="1">Uncharacterized protein</fullName>
    </submittedName>
</protein>
<gene>
    <name evidence="1" type="ORF">DFH07DRAFT_769810</name>
</gene>
<evidence type="ECO:0000313" key="2">
    <source>
        <dbReference type="Proteomes" id="UP001215280"/>
    </source>
</evidence>
<organism evidence="1 2">
    <name type="scientific">Mycena maculata</name>
    <dbReference type="NCBI Taxonomy" id="230809"/>
    <lineage>
        <taxon>Eukaryota</taxon>
        <taxon>Fungi</taxon>
        <taxon>Dikarya</taxon>
        <taxon>Basidiomycota</taxon>
        <taxon>Agaricomycotina</taxon>
        <taxon>Agaricomycetes</taxon>
        <taxon>Agaricomycetidae</taxon>
        <taxon>Agaricales</taxon>
        <taxon>Marasmiineae</taxon>
        <taxon>Mycenaceae</taxon>
        <taxon>Mycena</taxon>
    </lineage>
</organism>
<proteinExistence type="predicted"/>